<dbReference type="RefSeq" id="WP_157798732.1">
    <property type="nucleotide sequence ID" value="NZ_PGFD01000001.1"/>
</dbReference>
<reference evidence="2 3" key="1">
    <citation type="submission" date="2017-11" db="EMBL/GenBank/DDBJ databases">
        <title>Genomic Encyclopedia of Archaeal and Bacterial Type Strains, Phase II (KMG-II): From Individual Species to Whole Genera.</title>
        <authorList>
            <person name="Goeker M."/>
        </authorList>
    </citation>
    <scope>NUCLEOTIDE SEQUENCE [LARGE SCALE GENOMIC DNA]</scope>
    <source>
        <strain evidence="2 3">DSM 27617</strain>
    </source>
</reference>
<name>A0A2M9C8V4_9FLAO</name>
<proteinExistence type="predicted"/>
<dbReference type="InterPro" id="IPR024311">
    <property type="entry name" value="Lipocalin-like"/>
</dbReference>
<evidence type="ECO:0000259" key="1">
    <source>
        <dbReference type="Pfam" id="PF13648"/>
    </source>
</evidence>
<gene>
    <name evidence="2" type="ORF">CLV73_1184</name>
</gene>
<dbReference type="OrthoDB" id="1263443at2"/>
<accession>A0A2M9C8V4</accession>
<dbReference type="Proteomes" id="UP000228740">
    <property type="component" value="Unassembled WGS sequence"/>
</dbReference>
<feature type="domain" description="Lipocalin-like" evidence="1">
    <location>
        <begin position="35"/>
        <end position="101"/>
    </location>
</feature>
<dbReference type="AlphaFoldDB" id="A0A2M9C8V4"/>
<sequence>MKKAHLPVYILIKYKVFICFTVIILNSCHSIQQQIVGTWRLSAIIKSNDPYATRSSLVPQKIKSNTIINFKKNGTFTSNGEYCFDGIKREEPSSGKFYIKNYNRTDKIFTLESSKCPGIGSNLHFTLRDKKIELNLPSVTGYQIQIFEKQQ</sequence>
<protein>
    <recommendedName>
        <fullName evidence="1">Lipocalin-like domain-containing protein</fullName>
    </recommendedName>
</protein>
<keyword evidence="3" id="KW-1185">Reference proteome</keyword>
<dbReference type="EMBL" id="PGFD01000001">
    <property type="protein sequence ID" value="PJJ67182.1"/>
    <property type="molecule type" value="Genomic_DNA"/>
</dbReference>
<comment type="caution">
    <text evidence="2">The sequence shown here is derived from an EMBL/GenBank/DDBJ whole genome shotgun (WGS) entry which is preliminary data.</text>
</comment>
<organism evidence="2 3">
    <name type="scientific">Chryseobacterium geocarposphaerae</name>
    <dbReference type="NCBI Taxonomy" id="1416776"/>
    <lineage>
        <taxon>Bacteria</taxon>
        <taxon>Pseudomonadati</taxon>
        <taxon>Bacteroidota</taxon>
        <taxon>Flavobacteriia</taxon>
        <taxon>Flavobacteriales</taxon>
        <taxon>Weeksellaceae</taxon>
        <taxon>Chryseobacterium group</taxon>
        <taxon>Chryseobacterium</taxon>
    </lineage>
</organism>
<evidence type="ECO:0000313" key="2">
    <source>
        <dbReference type="EMBL" id="PJJ67182.1"/>
    </source>
</evidence>
<evidence type="ECO:0000313" key="3">
    <source>
        <dbReference type="Proteomes" id="UP000228740"/>
    </source>
</evidence>
<dbReference type="Pfam" id="PF13648">
    <property type="entry name" value="Lipocalin_4"/>
    <property type="match status" value="1"/>
</dbReference>